<comment type="caution">
    <text evidence="9">The sequence shown here is derived from an EMBL/GenBank/DDBJ whole genome shotgun (WGS) entry which is preliminary data.</text>
</comment>
<sequence length="531" mass="56423">MEVNLGLQVGQGIGVFENLPMIAVRLPVTREVVDRLVHALQPLGLVSIYADRPLGYFLKESVPFIGASQAREAFGVSGKGVGVAVIDSGVDGLHPDFQQGVNLGRNVKIVGSLTDSPVGGYLYADLPNTDTSSGHGTHVASTIAGLGKASLNNNKYVGVAPGATLVSVGTGDALFILYALQGFDFVMKPDVREKYNIRVISNSWGTSGRFSPYHPIALATKRAYDLGMIVVFAAGNSGPNQDTLNPYSVSPCAISVAAGDKRGYLADFSSRGIPGDPLYHPDITAPGVQIVAARASTCSLCALDTRTVNSDPLNAAFYTTMSGTSMATPHVSGTIALMLEANPGLTLEGILDIFRKTSRAMYYVKSVTPPNGFDPTQQPKVEVAQREEWEVGYGYLDAYGAVREAVALNPNRFALETIDIAKWSGTVDASACLPLADCVTAAKHEKTIEVPPGLTALRVRVDWGNPAYDLDLYVYDPSGNLVGSSTQGTSTFEEVAVPQPVPGTWKIEVRGYTNLPTSYQGQASGDRLIRR</sequence>
<dbReference type="Gene3D" id="2.60.120.380">
    <property type="match status" value="1"/>
</dbReference>
<protein>
    <submittedName>
        <fullName evidence="9">S8 family serine peptidase</fullName>
    </submittedName>
</protein>
<accession>A0ABS7A1A3</accession>
<evidence type="ECO:0000256" key="6">
    <source>
        <dbReference type="RuleBase" id="RU003355"/>
    </source>
</evidence>
<dbReference type="RefSeq" id="WP_219760509.1">
    <property type="nucleotide sequence ID" value="NZ_JAHXRS010000031.1"/>
</dbReference>
<dbReference type="Proteomes" id="UP000724268">
    <property type="component" value="Unassembled WGS sequence"/>
</dbReference>
<dbReference type="InterPro" id="IPR007280">
    <property type="entry name" value="Peptidase_C_arc/bac"/>
</dbReference>
<dbReference type="InterPro" id="IPR023828">
    <property type="entry name" value="Peptidase_S8_Ser-AS"/>
</dbReference>
<feature type="active site" description="Charge relay system" evidence="5">
    <location>
        <position position="325"/>
    </location>
</feature>
<feature type="active site" description="Charge relay system" evidence="5">
    <location>
        <position position="87"/>
    </location>
</feature>
<dbReference type="PANTHER" id="PTHR43399">
    <property type="entry name" value="SUBTILISIN-RELATED"/>
    <property type="match status" value="1"/>
</dbReference>
<dbReference type="EMBL" id="JAHXRS010000031">
    <property type="protein sequence ID" value="MBW6396063.1"/>
    <property type="molecule type" value="Genomic_DNA"/>
</dbReference>
<dbReference type="InterPro" id="IPR036852">
    <property type="entry name" value="Peptidase_S8/S53_dom_sf"/>
</dbReference>
<evidence type="ECO:0000313" key="9">
    <source>
        <dbReference type="EMBL" id="MBW6396063.1"/>
    </source>
</evidence>
<dbReference type="SUPFAM" id="SSF52743">
    <property type="entry name" value="Subtilisin-like"/>
    <property type="match status" value="1"/>
</dbReference>
<dbReference type="PROSITE" id="PS51892">
    <property type="entry name" value="SUBTILASE"/>
    <property type="match status" value="1"/>
</dbReference>
<comment type="similarity">
    <text evidence="1 5 6">Belongs to the peptidase S8 family.</text>
</comment>
<keyword evidence="10" id="KW-1185">Reference proteome</keyword>
<dbReference type="PRINTS" id="PR00723">
    <property type="entry name" value="SUBTILISIN"/>
</dbReference>
<evidence type="ECO:0000256" key="5">
    <source>
        <dbReference type="PROSITE-ProRule" id="PRU01240"/>
    </source>
</evidence>
<dbReference type="Gene3D" id="3.40.50.200">
    <property type="entry name" value="Peptidase S8/S53 domain"/>
    <property type="match status" value="1"/>
</dbReference>
<organism evidence="9 10">
    <name type="scientific">Thermus brevis</name>
    <dbReference type="NCBI Taxonomy" id="2862456"/>
    <lineage>
        <taxon>Bacteria</taxon>
        <taxon>Thermotogati</taxon>
        <taxon>Deinococcota</taxon>
        <taxon>Deinococci</taxon>
        <taxon>Thermales</taxon>
        <taxon>Thermaceae</taxon>
        <taxon>Thermus</taxon>
    </lineage>
</organism>
<keyword evidence="4 5" id="KW-0720">Serine protease</keyword>
<evidence type="ECO:0000256" key="1">
    <source>
        <dbReference type="ARBA" id="ARBA00011073"/>
    </source>
</evidence>
<dbReference type="PROSITE" id="PS00138">
    <property type="entry name" value="SUBTILASE_SER"/>
    <property type="match status" value="1"/>
</dbReference>
<dbReference type="PANTHER" id="PTHR43399:SF4">
    <property type="entry name" value="CELL WALL-ASSOCIATED PROTEASE"/>
    <property type="match status" value="1"/>
</dbReference>
<feature type="domain" description="Peptidase S8/S53" evidence="7">
    <location>
        <begin position="78"/>
        <end position="358"/>
    </location>
</feature>
<dbReference type="Pfam" id="PF00082">
    <property type="entry name" value="Peptidase_S8"/>
    <property type="match status" value="1"/>
</dbReference>
<feature type="active site" description="Charge relay system" evidence="5">
    <location>
        <position position="135"/>
    </location>
</feature>
<dbReference type="PROSITE" id="PS00137">
    <property type="entry name" value="SUBTILASE_HIS"/>
    <property type="match status" value="1"/>
</dbReference>
<dbReference type="InterPro" id="IPR051048">
    <property type="entry name" value="Peptidase_S8/S53_subtilisin"/>
</dbReference>
<reference evidence="9 10" key="1">
    <citation type="submission" date="2021-07" db="EMBL/GenBank/DDBJ databases">
        <title>Thermus aquaticus gen. n. and sp. n., a nonsporulating extreme thermophile.</title>
        <authorList>
            <person name="Hu C.-J."/>
            <person name="Li W.-J."/>
            <person name="Xian W.-D."/>
        </authorList>
    </citation>
    <scope>NUCLEOTIDE SEQUENCE [LARGE SCALE GENOMIC DNA]</scope>
    <source>
        <strain evidence="9 10">SYSU G05001</strain>
    </source>
</reference>
<gene>
    <name evidence="9" type="ORF">KZX47_13005</name>
</gene>
<evidence type="ECO:0000256" key="2">
    <source>
        <dbReference type="ARBA" id="ARBA00022670"/>
    </source>
</evidence>
<name>A0ABS7A1A3_9DEIN</name>
<dbReference type="PROSITE" id="PS00136">
    <property type="entry name" value="SUBTILASE_ASP"/>
    <property type="match status" value="1"/>
</dbReference>
<keyword evidence="3 5" id="KW-0378">Hydrolase</keyword>
<dbReference type="InterPro" id="IPR015500">
    <property type="entry name" value="Peptidase_S8_subtilisin-rel"/>
</dbReference>
<evidence type="ECO:0000256" key="3">
    <source>
        <dbReference type="ARBA" id="ARBA00022801"/>
    </source>
</evidence>
<dbReference type="InterPro" id="IPR023827">
    <property type="entry name" value="Peptidase_S8_Asp-AS"/>
</dbReference>
<dbReference type="InterPro" id="IPR022398">
    <property type="entry name" value="Peptidase_S8_His-AS"/>
</dbReference>
<evidence type="ECO:0000259" key="7">
    <source>
        <dbReference type="Pfam" id="PF00082"/>
    </source>
</evidence>
<keyword evidence="2 5" id="KW-0645">Protease</keyword>
<feature type="domain" description="Peptidase C-terminal archaeal/bacterial" evidence="8">
    <location>
        <begin position="448"/>
        <end position="511"/>
    </location>
</feature>
<evidence type="ECO:0000313" key="10">
    <source>
        <dbReference type="Proteomes" id="UP000724268"/>
    </source>
</evidence>
<dbReference type="Pfam" id="PF04151">
    <property type="entry name" value="PPC"/>
    <property type="match status" value="1"/>
</dbReference>
<proteinExistence type="inferred from homology"/>
<evidence type="ECO:0000259" key="8">
    <source>
        <dbReference type="Pfam" id="PF04151"/>
    </source>
</evidence>
<evidence type="ECO:0000256" key="4">
    <source>
        <dbReference type="ARBA" id="ARBA00022825"/>
    </source>
</evidence>
<dbReference type="InterPro" id="IPR000209">
    <property type="entry name" value="Peptidase_S8/S53_dom"/>
</dbReference>